<reference evidence="2" key="1">
    <citation type="submission" date="2022-07" db="EMBL/GenBank/DDBJ databases">
        <title>Phylogenomic reconstructions and comparative analyses of Kickxellomycotina fungi.</title>
        <authorList>
            <person name="Reynolds N.K."/>
            <person name="Stajich J.E."/>
            <person name="Barry K."/>
            <person name="Grigoriev I.V."/>
            <person name="Crous P."/>
            <person name="Smith M.E."/>
        </authorList>
    </citation>
    <scope>NUCLEOTIDE SEQUENCE</scope>
    <source>
        <strain evidence="2">NRRL 1565</strain>
    </source>
</reference>
<dbReference type="InterPro" id="IPR001279">
    <property type="entry name" value="Metallo-B-lactamas"/>
</dbReference>
<protein>
    <submittedName>
        <fullName evidence="2">Protein-lysine N-methyltransferase efm4</fullName>
        <ecNumber evidence="2">3.1.4.54</ecNumber>
    </submittedName>
</protein>
<dbReference type="EMBL" id="JANBUO010000506">
    <property type="protein sequence ID" value="KAJ2803587.1"/>
    <property type="molecule type" value="Genomic_DNA"/>
</dbReference>
<dbReference type="EC" id="3.1.4.54" evidence="2"/>
<feature type="domain" description="Metallo-beta-lactamase" evidence="1">
    <location>
        <begin position="133"/>
        <end position="351"/>
    </location>
</feature>
<dbReference type="InterPro" id="IPR036866">
    <property type="entry name" value="RibonucZ/Hydroxyglut_hydro"/>
</dbReference>
<keyword evidence="2" id="KW-0378">Hydrolase</keyword>
<dbReference type="Pfam" id="PF12706">
    <property type="entry name" value="Lactamase_B_2"/>
    <property type="match status" value="1"/>
</dbReference>
<dbReference type="GO" id="GO:0005737">
    <property type="term" value="C:cytoplasm"/>
    <property type="evidence" value="ECO:0007669"/>
    <property type="project" value="TreeGrafter"/>
</dbReference>
<dbReference type="Gene3D" id="3.60.15.10">
    <property type="entry name" value="Ribonuclease Z/Hydroxyacylglutathione hydrolase-like"/>
    <property type="match status" value="1"/>
</dbReference>
<dbReference type="GO" id="GO:0070290">
    <property type="term" value="F:N-acylphosphatidylethanolamine-specific phospholipase D activity"/>
    <property type="evidence" value="ECO:0007669"/>
    <property type="project" value="UniProtKB-EC"/>
</dbReference>
<keyword evidence="3" id="KW-1185">Reference proteome</keyword>
<sequence>SVLQQSIKFNNQRILTSIIPTVAILPENLQKDAGNIMASPRQVQSRTDLVKDKSHHLNGRFTNPWPSFTNPPFSHFLSFMLSNISGSPASKSLKEGRLPKQVSLDQAAIANPADVQVTWLGHASLLVQLDGATILCDPVFSKRCSPSQLIGPSRYTAAPATVADLPEIDVLVLSHNHYDHMDWNTLKALVARFPDLPVYAPLGNEPFLKSVGFKHITVADWWEEFQVPLSRDSNSGKSLTLACTPAQHMTNRGLTDRMATLWSSWSMLGSDGHRFFFSGDTAYSAVYENPTKAHCPVFAQIGEVYGPFDLAAIAIGAYGPETLFGGMHTNPELAVRIHEEIRSKKSIGIHWGTFILTAEPIDEPPKRLEAEMKSRGHEPAEFSVLAIGGTTTG</sequence>
<dbReference type="SUPFAM" id="SSF56281">
    <property type="entry name" value="Metallo-hydrolase/oxidoreductase"/>
    <property type="match status" value="1"/>
</dbReference>
<evidence type="ECO:0000313" key="2">
    <source>
        <dbReference type="EMBL" id="KAJ2803587.1"/>
    </source>
</evidence>
<dbReference type="PANTHER" id="PTHR15032:SF4">
    <property type="entry name" value="N-ACYL-PHOSPHATIDYLETHANOLAMINE-HYDROLYZING PHOSPHOLIPASE D"/>
    <property type="match status" value="1"/>
</dbReference>
<dbReference type="AlphaFoldDB" id="A0A9W8I330"/>
<feature type="non-terminal residue" evidence="2">
    <location>
        <position position="1"/>
    </location>
</feature>
<gene>
    <name evidence="2" type="primary">EFM4_1</name>
    <name evidence="2" type="ORF">H4R20_002831</name>
</gene>
<dbReference type="Proteomes" id="UP001140094">
    <property type="component" value="Unassembled WGS sequence"/>
</dbReference>
<name>A0A9W8I330_9FUNG</name>
<proteinExistence type="predicted"/>
<comment type="caution">
    <text evidence="2">The sequence shown here is derived from an EMBL/GenBank/DDBJ whole genome shotgun (WGS) entry which is preliminary data.</text>
</comment>
<dbReference type="OrthoDB" id="332863at2759"/>
<organism evidence="2 3">
    <name type="scientific">Coemansia guatemalensis</name>
    <dbReference type="NCBI Taxonomy" id="2761395"/>
    <lineage>
        <taxon>Eukaryota</taxon>
        <taxon>Fungi</taxon>
        <taxon>Fungi incertae sedis</taxon>
        <taxon>Zoopagomycota</taxon>
        <taxon>Kickxellomycotina</taxon>
        <taxon>Kickxellomycetes</taxon>
        <taxon>Kickxellales</taxon>
        <taxon>Kickxellaceae</taxon>
        <taxon>Coemansia</taxon>
    </lineage>
</organism>
<evidence type="ECO:0000259" key="1">
    <source>
        <dbReference type="Pfam" id="PF12706"/>
    </source>
</evidence>
<accession>A0A9W8I330</accession>
<dbReference type="PANTHER" id="PTHR15032">
    <property type="entry name" value="N-ACYL-PHOSPHATIDYLETHANOLAMINE-HYDROLYZING PHOSPHOLIPASE D"/>
    <property type="match status" value="1"/>
</dbReference>
<evidence type="ECO:0000313" key="3">
    <source>
        <dbReference type="Proteomes" id="UP001140094"/>
    </source>
</evidence>